<sequence length="59" mass="6813">MVLLPLLSNSLLPICLKNLTRMTLTRDFVRNRYTRTLPPTILTKILGLFLCNNSFVSYI</sequence>
<name>A0A151XFQ8_9HYME</name>
<evidence type="ECO:0000313" key="1">
    <source>
        <dbReference type="EMBL" id="KYQ59232.1"/>
    </source>
</evidence>
<evidence type="ECO:0000313" key="2">
    <source>
        <dbReference type="Proteomes" id="UP000075809"/>
    </source>
</evidence>
<organism evidence="1 2">
    <name type="scientific">Mycetomoellerius zeteki</name>
    <dbReference type="NCBI Taxonomy" id="64791"/>
    <lineage>
        <taxon>Eukaryota</taxon>
        <taxon>Metazoa</taxon>
        <taxon>Ecdysozoa</taxon>
        <taxon>Arthropoda</taxon>
        <taxon>Hexapoda</taxon>
        <taxon>Insecta</taxon>
        <taxon>Pterygota</taxon>
        <taxon>Neoptera</taxon>
        <taxon>Endopterygota</taxon>
        <taxon>Hymenoptera</taxon>
        <taxon>Apocrita</taxon>
        <taxon>Aculeata</taxon>
        <taxon>Formicoidea</taxon>
        <taxon>Formicidae</taxon>
        <taxon>Myrmicinae</taxon>
        <taxon>Mycetomoellerius</taxon>
    </lineage>
</organism>
<accession>A0A151XFQ8</accession>
<dbReference type="AlphaFoldDB" id="A0A151XFQ8"/>
<proteinExistence type="predicted"/>
<gene>
    <name evidence="1" type="ORF">ALC60_01818</name>
</gene>
<protein>
    <submittedName>
        <fullName evidence="1">Uncharacterized protein</fullName>
    </submittedName>
</protein>
<reference evidence="1 2" key="1">
    <citation type="submission" date="2015-09" db="EMBL/GenBank/DDBJ databases">
        <title>Trachymyrmex zeteki WGS genome.</title>
        <authorList>
            <person name="Nygaard S."/>
            <person name="Hu H."/>
            <person name="Boomsma J."/>
            <person name="Zhang G."/>
        </authorList>
    </citation>
    <scope>NUCLEOTIDE SEQUENCE [LARGE SCALE GENOMIC DNA]</scope>
    <source>
        <strain evidence="1">Tzet28-1</strain>
        <tissue evidence="1">Whole body</tissue>
    </source>
</reference>
<dbReference type="EMBL" id="KQ982182">
    <property type="protein sequence ID" value="KYQ59232.1"/>
    <property type="molecule type" value="Genomic_DNA"/>
</dbReference>
<dbReference type="Proteomes" id="UP000075809">
    <property type="component" value="Unassembled WGS sequence"/>
</dbReference>
<keyword evidence="2" id="KW-1185">Reference proteome</keyword>
<dbReference type="STRING" id="64791.A0A151XFQ8"/>